<evidence type="ECO:0000256" key="5">
    <source>
        <dbReference type="ARBA" id="ARBA00023136"/>
    </source>
</evidence>
<keyword evidence="6" id="KW-0325">Glycoprotein</keyword>
<dbReference type="GO" id="GO:0015175">
    <property type="term" value="F:neutral L-amino acid transmembrane transporter activity"/>
    <property type="evidence" value="ECO:0007669"/>
    <property type="project" value="TreeGrafter"/>
</dbReference>
<accession>A0A0P7T929</accession>
<dbReference type="GO" id="GO:0015179">
    <property type="term" value="F:L-amino acid transmembrane transporter activity"/>
    <property type="evidence" value="ECO:0007669"/>
    <property type="project" value="TreeGrafter"/>
</dbReference>
<sequence length="713" mass="77574">MAPSLPQAYRRRWWMAVTAVFENLLFSAVLLGWGSLLIMLKNEGFYSHLCSENDTLSAGATERDWLSCVEQDEMLNLGFTIGSSCFAFSCAIVAAAAYDPTVLSPLIFIAVSFNGFGGICLTFTSLTLPNMFGNVRSTVLSLMIGSYASSAVTFPAVKLIYDAGVSFRLIMWAWAALACLVFFNCFLNWPVESFPSPEEVDYTYSASALQMVTVSERNSCCLVPGSKKAKSVDPAPDRQVTEDAVGQRQSHSDREHDSGRVLQLGSPPLRASVCSPIFLWSLITMAMTQLRIIFFMGAMNKMMEFLVTRGDQNPSEELVKEAEEQVSFYSSVFGTLQLLCLLTCPLIGYIMDWRMKEREGEHEHEPERSGTSAATSSSFGQVTVSSFVYRSLSPPPRRDRRVQKLTNAIRAFIFTNVLLVAFGIISLVENLPLQVSVWSRNGAGPRGSGSSPAPPLLTCSGRLFPAGRVLRSSHHGQGLHPLVLRRPLRRCVSRGSVCSLGACARSAVPGGTRRRSHTYPRSALRYPSNHFGTLTGLQSMISALFALLQQPLFVITLGPLRGDPYWVRPEPVAMVTGAVGAVRHAALSVPRPAGQPGSAALLLHGLPAAGLPAVPPPAPRPRQGAAPPGGERSLGPRQRCPARQRAPRPRRGDGGTTRAVRFIVLSASSPSAVWKGFTLTPHLLISELLQEQARTRTHMCKPARTSPPRAPFV</sequence>
<comment type="subcellular location">
    <subcellularLocation>
        <location evidence="1">Cell membrane</location>
        <topology evidence="1">Multi-pass membrane protein</topology>
    </subcellularLocation>
</comment>
<feature type="compositionally biased region" description="Low complexity" evidence="7">
    <location>
        <begin position="621"/>
        <end position="639"/>
    </location>
</feature>
<dbReference type="AlphaFoldDB" id="A0A0P7T929"/>
<protein>
    <submittedName>
        <fullName evidence="9">Large neutral amino acids transporter small subunit 3-like</fullName>
    </submittedName>
</protein>
<feature type="transmembrane region" description="Helical" evidence="8">
    <location>
        <begin position="169"/>
        <end position="189"/>
    </location>
</feature>
<feature type="transmembrane region" description="Helical" evidence="8">
    <location>
        <begin position="12"/>
        <end position="39"/>
    </location>
</feature>
<dbReference type="PANTHER" id="PTHR20766:SF0">
    <property type="entry name" value="LARGE NEUTRAL AMINO ACIDS TRANSPORTER SMALL SUBUNIT 3"/>
    <property type="match status" value="1"/>
</dbReference>
<evidence type="ECO:0000256" key="8">
    <source>
        <dbReference type="SAM" id="Phobius"/>
    </source>
</evidence>
<evidence type="ECO:0000256" key="3">
    <source>
        <dbReference type="ARBA" id="ARBA00022692"/>
    </source>
</evidence>
<feature type="transmembrane region" description="Helical" evidence="8">
    <location>
        <begin position="105"/>
        <end position="126"/>
    </location>
</feature>
<feature type="transmembrane region" description="Helical" evidence="8">
    <location>
        <begin position="328"/>
        <end position="351"/>
    </location>
</feature>
<organism evidence="9 10">
    <name type="scientific">Scleropages formosus</name>
    <name type="common">Asian bonytongue</name>
    <name type="synonym">Osteoglossum formosum</name>
    <dbReference type="NCBI Taxonomy" id="113540"/>
    <lineage>
        <taxon>Eukaryota</taxon>
        <taxon>Metazoa</taxon>
        <taxon>Chordata</taxon>
        <taxon>Craniata</taxon>
        <taxon>Vertebrata</taxon>
        <taxon>Euteleostomi</taxon>
        <taxon>Actinopterygii</taxon>
        <taxon>Neopterygii</taxon>
        <taxon>Teleostei</taxon>
        <taxon>Osteoglossocephala</taxon>
        <taxon>Osteoglossomorpha</taxon>
        <taxon>Osteoglossiformes</taxon>
        <taxon>Osteoglossidae</taxon>
        <taxon>Scleropages</taxon>
    </lineage>
</organism>
<reference evidence="9 10" key="1">
    <citation type="submission" date="2015-08" db="EMBL/GenBank/DDBJ databases">
        <title>The genome of the Asian arowana (Scleropages formosus).</title>
        <authorList>
            <person name="Tan M.H."/>
            <person name="Gan H.M."/>
            <person name="Croft L.J."/>
            <person name="Austin C.M."/>
        </authorList>
    </citation>
    <scope>NUCLEOTIDE SEQUENCE [LARGE SCALE GENOMIC DNA]</scope>
    <source>
        <strain evidence="9">Aro1</strain>
    </source>
</reference>
<feature type="compositionally biased region" description="Basic residues" evidence="7">
    <location>
        <begin position="640"/>
        <end position="649"/>
    </location>
</feature>
<keyword evidence="4 8" id="KW-1133">Transmembrane helix</keyword>
<keyword evidence="2" id="KW-1003">Cell membrane</keyword>
<feature type="transmembrane region" description="Helical" evidence="8">
    <location>
        <begin position="74"/>
        <end position="98"/>
    </location>
</feature>
<keyword evidence="5 8" id="KW-0472">Membrane</keyword>
<feature type="transmembrane region" description="Helical" evidence="8">
    <location>
        <begin position="409"/>
        <end position="428"/>
    </location>
</feature>
<dbReference type="GO" id="GO:0005886">
    <property type="term" value="C:plasma membrane"/>
    <property type="evidence" value="ECO:0007669"/>
    <property type="project" value="UniProtKB-SubCell"/>
</dbReference>
<dbReference type="SUPFAM" id="SSF103473">
    <property type="entry name" value="MFS general substrate transporter"/>
    <property type="match status" value="1"/>
</dbReference>
<evidence type="ECO:0000313" key="10">
    <source>
        <dbReference type="Proteomes" id="UP000034805"/>
    </source>
</evidence>
<evidence type="ECO:0000256" key="6">
    <source>
        <dbReference type="ARBA" id="ARBA00023180"/>
    </source>
</evidence>
<comment type="caution">
    <text evidence="9">The sequence shown here is derived from an EMBL/GenBank/DDBJ whole genome shotgun (WGS) entry which is preliminary data.</text>
</comment>
<feature type="transmembrane region" description="Helical" evidence="8">
    <location>
        <begin position="277"/>
        <end position="299"/>
    </location>
</feature>
<keyword evidence="3 8" id="KW-0812">Transmembrane</keyword>
<dbReference type="PANTHER" id="PTHR20766">
    <property type="entry name" value="LARGE NEUTRAL AMINO ACIDS TRANSPORTER SMALL SUBUNIT 4-LIKE ISOFORM X1"/>
    <property type="match status" value="1"/>
</dbReference>
<evidence type="ECO:0000256" key="2">
    <source>
        <dbReference type="ARBA" id="ARBA00022475"/>
    </source>
</evidence>
<feature type="compositionally biased region" description="Basic and acidic residues" evidence="7">
    <location>
        <begin position="250"/>
        <end position="259"/>
    </location>
</feature>
<evidence type="ECO:0000256" key="7">
    <source>
        <dbReference type="SAM" id="MobiDB-lite"/>
    </source>
</evidence>
<proteinExistence type="predicted"/>
<feature type="region of interest" description="Disordered" evidence="7">
    <location>
        <begin position="225"/>
        <end position="263"/>
    </location>
</feature>
<dbReference type="InterPro" id="IPR036259">
    <property type="entry name" value="MFS_trans_sf"/>
</dbReference>
<dbReference type="Proteomes" id="UP000034805">
    <property type="component" value="Unassembled WGS sequence"/>
</dbReference>
<evidence type="ECO:0000313" key="9">
    <source>
        <dbReference type="EMBL" id="KPP57442.1"/>
    </source>
</evidence>
<feature type="region of interest" description="Disordered" evidence="7">
    <location>
        <begin position="612"/>
        <end position="655"/>
    </location>
</feature>
<gene>
    <name evidence="9" type="ORF">Z043_124836</name>
</gene>
<feature type="transmembrane region" description="Helical" evidence="8">
    <location>
        <begin position="138"/>
        <end position="157"/>
    </location>
</feature>
<evidence type="ECO:0000256" key="4">
    <source>
        <dbReference type="ARBA" id="ARBA00022989"/>
    </source>
</evidence>
<dbReference type="EMBL" id="JARO02016437">
    <property type="protein sequence ID" value="KPP57442.1"/>
    <property type="molecule type" value="Genomic_DNA"/>
</dbReference>
<name>A0A0P7T929_SCLFO</name>
<evidence type="ECO:0000256" key="1">
    <source>
        <dbReference type="ARBA" id="ARBA00004651"/>
    </source>
</evidence>